<dbReference type="EMBL" id="BAAAUT010000024">
    <property type="protein sequence ID" value="GAA3139031.1"/>
    <property type="molecule type" value="Genomic_DNA"/>
</dbReference>
<name>A0ABP6N7K7_9ACTN</name>
<evidence type="ECO:0000313" key="2">
    <source>
        <dbReference type="EMBL" id="GAA3139031.1"/>
    </source>
</evidence>
<protein>
    <submittedName>
        <fullName evidence="2">Aminoglycoside phosphotransferase family protein</fullName>
    </submittedName>
</protein>
<keyword evidence="3" id="KW-1185">Reference proteome</keyword>
<accession>A0ABP6N7K7</accession>
<dbReference type="Proteomes" id="UP001500320">
    <property type="component" value="Unassembled WGS sequence"/>
</dbReference>
<dbReference type="SUPFAM" id="SSF56112">
    <property type="entry name" value="Protein kinase-like (PK-like)"/>
    <property type="match status" value="1"/>
</dbReference>
<dbReference type="Gene3D" id="3.90.1200.10">
    <property type="match status" value="1"/>
</dbReference>
<organism evidence="2 3">
    <name type="scientific">Planomonospora alba</name>
    <dbReference type="NCBI Taxonomy" id="161354"/>
    <lineage>
        <taxon>Bacteria</taxon>
        <taxon>Bacillati</taxon>
        <taxon>Actinomycetota</taxon>
        <taxon>Actinomycetes</taxon>
        <taxon>Streptosporangiales</taxon>
        <taxon>Streptosporangiaceae</taxon>
        <taxon>Planomonospora</taxon>
    </lineage>
</organism>
<proteinExistence type="predicted"/>
<evidence type="ECO:0000313" key="3">
    <source>
        <dbReference type="Proteomes" id="UP001500320"/>
    </source>
</evidence>
<gene>
    <name evidence="2" type="ORF">GCM10010466_32700</name>
</gene>
<comment type="caution">
    <text evidence="2">The sequence shown here is derived from an EMBL/GenBank/DDBJ whole genome shotgun (WGS) entry which is preliminary data.</text>
</comment>
<dbReference type="RefSeq" id="WP_344860306.1">
    <property type="nucleotide sequence ID" value="NZ_BAAAUT010000024.1"/>
</dbReference>
<dbReference type="InterPro" id="IPR011009">
    <property type="entry name" value="Kinase-like_dom_sf"/>
</dbReference>
<evidence type="ECO:0000256" key="1">
    <source>
        <dbReference type="SAM" id="MobiDB-lite"/>
    </source>
</evidence>
<sequence length="339" mass="34673">MGDGDGLVGALERIAARYGDAPPAVLPTRPDVTIVRAGSVVVKAHVPEVGREALAARMRAVADPALRGILLEPVTGEVMAAGDRLVTVWPAGEPVDPDDPDAAPWEEGARLLARLHAVPAGSLPALPPAGGPARVGRTVARLDGGSAAERAVLRAFACLPGLPPPPAASAGADVSPRQHPSRADSSPPGPSGVPASAGPGGDRPPGPCSLAHGDWHLGQMVRRGGAWILIDADDLGVGDPAWDLARPAAWFAAGLLDPAVWHRFLSAYRAAGGCAVGTAGDPWERLDLPAQALTVQLAAAAVAAAKREGRALDEVEQVLVDSCQRIVRFRSACHSVATQ</sequence>
<feature type="region of interest" description="Disordered" evidence="1">
    <location>
        <begin position="166"/>
        <end position="211"/>
    </location>
</feature>
<reference evidence="3" key="1">
    <citation type="journal article" date="2019" name="Int. J. Syst. Evol. Microbiol.">
        <title>The Global Catalogue of Microorganisms (GCM) 10K type strain sequencing project: providing services to taxonomists for standard genome sequencing and annotation.</title>
        <authorList>
            <consortium name="The Broad Institute Genomics Platform"/>
            <consortium name="The Broad Institute Genome Sequencing Center for Infectious Disease"/>
            <person name="Wu L."/>
            <person name="Ma J."/>
        </authorList>
    </citation>
    <scope>NUCLEOTIDE SEQUENCE [LARGE SCALE GENOMIC DNA]</scope>
    <source>
        <strain evidence="3">JCM 9373</strain>
    </source>
</reference>